<name>A0A4Q9QBL6_9APHY</name>
<protein>
    <submittedName>
        <fullName evidence="1">Uncharacterized protein</fullName>
    </submittedName>
</protein>
<dbReference type="AlphaFoldDB" id="A0A4Q9QBL6"/>
<dbReference type="Proteomes" id="UP000292082">
    <property type="component" value="Unassembled WGS sequence"/>
</dbReference>
<organism evidence="1 2">
    <name type="scientific">Dichomitus squalens</name>
    <dbReference type="NCBI Taxonomy" id="114155"/>
    <lineage>
        <taxon>Eukaryota</taxon>
        <taxon>Fungi</taxon>
        <taxon>Dikarya</taxon>
        <taxon>Basidiomycota</taxon>
        <taxon>Agaricomycotina</taxon>
        <taxon>Agaricomycetes</taxon>
        <taxon>Polyporales</taxon>
        <taxon>Polyporaceae</taxon>
        <taxon>Dichomitus</taxon>
    </lineage>
</organism>
<dbReference type="EMBL" id="ML145085">
    <property type="protein sequence ID" value="TBU64680.1"/>
    <property type="molecule type" value="Genomic_DNA"/>
</dbReference>
<gene>
    <name evidence="1" type="ORF">BD310DRAFT_913102</name>
</gene>
<sequence>VFPRHAPLGRHPSPLWQVSRSVPEGHRFHSPAYGWPRHWTVGKKNWNWQELGN</sequence>
<accession>A0A4Q9QBL6</accession>
<proteinExistence type="predicted"/>
<feature type="non-terminal residue" evidence="1">
    <location>
        <position position="1"/>
    </location>
</feature>
<reference evidence="1 2" key="1">
    <citation type="submission" date="2019-01" db="EMBL/GenBank/DDBJ databases">
        <title>Draft genome sequences of three monokaryotic isolates of the white-rot basidiomycete fungus Dichomitus squalens.</title>
        <authorList>
            <consortium name="DOE Joint Genome Institute"/>
            <person name="Lopez S.C."/>
            <person name="Andreopoulos B."/>
            <person name="Pangilinan J."/>
            <person name="Lipzen A."/>
            <person name="Riley R."/>
            <person name="Ahrendt S."/>
            <person name="Ng V."/>
            <person name="Barry K."/>
            <person name="Daum C."/>
            <person name="Grigoriev I.V."/>
            <person name="Hilden K.S."/>
            <person name="Makela M.R."/>
            <person name="de Vries R.P."/>
        </authorList>
    </citation>
    <scope>NUCLEOTIDE SEQUENCE [LARGE SCALE GENOMIC DNA]</scope>
    <source>
        <strain evidence="1 2">CBS 464.89</strain>
    </source>
</reference>
<keyword evidence="2" id="KW-1185">Reference proteome</keyword>
<evidence type="ECO:0000313" key="1">
    <source>
        <dbReference type="EMBL" id="TBU64680.1"/>
    </source>
</evidence>
<evidence type="ECO:0000313" key="2">
    <source>
        <dbReference type="Proteomes" id="UP000292082"/>
    </source>
</evidence>